<dbReference type="Pfam" id="PF00026">
    <property type="entry name" value="Asp"/>
    <property type="match status" value="1"/>
</dbReference>
<dbReference type="Gene3D" id="2.40.70.10">
    <property type="entry name" value="Acid Proteases"/>
    <property type="match status" value="2"/>
</dbReference>
<evidence type="ECO:0000313" key="5">
    <source>
        <dbReference type="Proteomes" id="UP001313282"/>
    </source>
</evidence>
<keyword evidence="2" id="KW-1133">Transmembrane helix</keyword>
<protein>
    <recommendedName>
        <fullName evidence="3">Peptidase A1 domain-containing protein</fullName>
    </recommendedName>
</protein>
<reference evidence="4 5" key="1">
    <citation type="submission" date="2019-10" db="EMBL/GenBank/DDBJ databases">
        <authorList>
            <person name="Palmer J.M."/>
        </authorList>
    </citation>
    <scope>NUCLEOTIDE SEQUENCE [LARGE SCALE GENOMIC DNA]</scope>
    <source>
        <strain evidence="4 5">TWF718</strain>
    </source>
</reference>
<keyword evidence="2" id="KW-0812">Transmembrane</keyword>
<name>A0AAN8MLW8_9PEZI</name>
<evidence type="ECO:0000313" key="4">
    <source>
        <dbReference type="EMBL" id="KAK6339854.1"/>
    </source>
</evidence>
<feature type="transmembrane region" description="Helical" evidence="2">
    <location>
        <begin position="298"/>
        <end position="321"/>
    </location>
</feature>
<evidence type="ECO:0000256" key="1">
    <source>
        <dbReference type="SAM" id="MobiDB-lite"/>
    </source>
</evidence>
<comment type="caution">
    <text evidence="4">The sequence shown here is derived from an EMBL/GenBank/DDBJ whole genome shotgun (WGS) entry which is preliminary data.</text>
</comment>
<keyword evidence="5" id="KW-1185">Reference proteome</keyword>
<keyword evidence="2" id="KW-0472">Membrane</keyword>
<feature type="domain" description="Peptidase A1" evidence="3">
    <location>
        <begin position="59"/>
        <end position="166"/>
    </location>
</feature>
<accession>A0AAN8MLW8</accession>
<sequence length="410" mass="44738">MCNKSDKFIIIRLYDKIIKRLYTCSCADKEPPSYDLDNRTSGRIANETMDFGARVDGNEDWASGELVEDIVTVGEVQVSLKFLAAKKWGKRKAPFFGLGLNFPVDNTSTYDNGVQRFSYLSALSILGKIGAKVCSLYNIMDTGFGGEIILGGVDRSKFYGYLDIYDGYPGQPYTMDFPTVGIGKIEDPGSFMRYDSISGEPPISLSQFNHAVVPKTYALSLKFKKALINIPLRDLVQNVPGSLCPVLIARADGVSSLGGPFFKAAYIVLEPETGRIAIASSIRNTSSSDVVEISNGPLSFGLGSALLVIIVGVAVTVSVIYGRERQRKPMPDIPRAEYPTGQELPSAFNPSELNSRRSMGELGVYRGQALRCSCSMAVVQELPIVSFPETHRRGSDPQQSLPVSYRNTVG</sequence>
<feature type="region of interest" description="Disordered" evidence="1">
    <location>
        <begin position="389"/>
        <end position="410"/>
    </location>
</feature>
<feature type="region of interest" description="Disordered" evidence="1">
    <location>
        <begin position="331"/>
        <end position="352"/>
    </location>
</feature>
<evidence type="ECO:0000259" key="3">
    <source>
        <dbReference type="Pfam" id="PF00026"/>
    </source>
</evidence>
<dbReference type="SUPFAM" id="SSF50630">
    <property type="entry name" value="Acid proteases"/>
    <property type="match status" value="1"/>
</dbReference>
<gene>
    <name evidence="4" type="ORF">TWF718_009244</name>
</gene>
<dbReference type="InterPro" id="IPR021109">
    <property type="entry name" value="Peptidase_aspartic_dom_sf"/>
</dbReference>
<dbReference type="InterPro" id="IPR033121">
    <property type="entry name" value="PEPTIDASE_A1"/>
</dbReference>
<organism evidence="4 5">
    <name type="scientific">Orbilia javanica</name>
    <dbReference type="NCBI Taxonomy" id="47235"/>
    <lineage>
        <taxon>Eukaryota</taxon>
        <taxon>Fungi</taxon>
        <taxon>Dikarya</taxon>
        <taxon>Ascomycota</taxon>
        <taxon>Pezizomycotina</taxon>
        <taxon>Orbiliomycetes</taxon>
        <taxon>Orbiliales</taxon>
        <taxon>Orbiliaceae</taxon>
        <taxon>Orbilia</taxon>
    </lineage>
</organism>
<proteinExistence type="predicted"/>
<feature type="compositionally biased region" description="Polar residues" evidence="1">
    <location>
        <begin position="396"/>
        <end position="410"/>
    </location>
</feature>
<dbReference type="EMBL" id="JAVHNR010000006">
    <property type="protein sequence ID" value="KAK6339854.1"/>
    <property type="molecule type" value="Genomic_DNA"/>
</dbReference>
<evidence type="ECO:0000256" key="2">
    <source>
        <dbReference type="SAM" id="Phobius"/>
    </source>
</evidence>
<dbReference type="Proteomes" id="UP001313282">
    <property type="component" value="Unassembled WGS sequence"/>
</dbReference>
<dbReference type="AlphaFoldDB" id="A0AAN8MLW8"/>